<keyword evidence="2" id="KW-1185">Reference proteome</keyword>
<name>G7YGW8_CLOSI</name>
<dbReference type="Proteomes" id="UP000008909">
    <property type="component" value="Unassembled WGS sequence"/>
</dbReference>
<sequence length="290" mass="33315">MALRHRNGATAEPAVYSNQIDLVDGTTRRLIWDEFICNFAIHGCTCGRCKTVTTIYVFKQKVDTHALSPNVEDQKIVLIRHLLIVQPGMRSPVNSTRALTSTAQWVMEVLKTLRPDRCDVWFDDSKINRRTLEVLQKPDVQIVTFKSLVDLRGFKLKFLDSIEYKSLFCNAASPYLPVYYLSYLIGDESLTKAKKQRPCITIQVNAKPFQLTGDFAIKSCEMTLQNLTINNQQRWRKHSGYNGLSFTMNPFPGHKVFSVARCFLQQFVTIQNASYDLRLIISNFNQYAVR</sequence>
<dbReference type="AlphaFoldDB" id="G7YGW8"/>
<evidence type="ECO:0000313" key="2">
    <source>
        <dbReference type="Proteomes" id="UP000008909"/>
    </source>
</evidence>
<reference evidence="1" key="1">
    <citation type="journal article" date="2011" name="Genome Biol.">
        <title>The draft genome of the carcinogenic human liver fluke Clonorchis sinensis.</title>
        <authorList>
            <person name="Wang X."/>
            <person name="Chen W."/>
            <person name="Huang Y."/>
            <person name="Sun J."/>
            <person name="Men J."/>
            <person name="Liu H."/>
            <person name="Luo F."/>
            <person name="Guo L."/>
            <person name="Lv X."/>
            <person name="Deng C."/>
            <person name="Zhou C."/>
            <person name="Fan Y."/>
            <person name="Li X."/>
            <person name="Huang L."/>
            <person name="Hu Y."/>
            <person name="Liang C."/>
            <person name="Hu X."/>
            <person name="Xu J."/>
            <person name="Yu X."/>
        </authorList>
    </citation>
    <scope>NUCLEOTIDE SEQUENCE [LARGE SCALE GENOMIC DNA]</scope>
    <source>
        <strain evidence="1">Henan</strain>
    </source>
</reference>
<protein>
    <submittedName>
        <fullName evidence="1">Uncharacterized protein</fullName>
    </submittedName>
</protein>
<proteinExistence type="predicted"/>
<evidence type="ECO:0000313" key="1">
    <source>
        <dbReference type="EMBL" id="GAA52201.1"/>
    </source>
</evidence>
<reference key="2">
    <citation type="submission" date="2011-10" db="EMBL/GenBank/DDBJ databases">
        <title>The genome and transcriptome sequence of Clonorchis sinensis provide insights into the carcinogenic liver fluke.</title>
        <authorList>
            <person name="Wang X."/>
            <person name="Huang Y."/>
            <person name="Chen W."/>
            <person name="Liu H."/>
            <person name="Guo L."/>
            <person name="Chen Y."/>
            <person name="Luo F."/>
            <person name="Zhou W."/>
            <person name="Sun J."/>
            <person name="Mao Q."/>
            <person name="Liang P."/>
            <person name="Zhou C."/>
            <person name="Tian Y."/>
            <person name="Men J."/>
            <person name="Lv X."/>
            <person name="Huang L."/>
            <person name="Zhou J."/>
            <person name="Hu Y."/>
            <person name="Li R."/>
            <person name="Zhang F."/>
            <person name="Lei H."/>
            <person name="Li X."/>
            <person name="Hu X."/>
            <person name="Liang C."/>
            <person name="Xu J."/>
            <person name="Wu Z."/>
            <person name="Yu X."/>
        </authorList>
    </citation>
    <scope>NUCLEOTIDE SEQUENCE</scope>
    <source>
        <strain>Henan</strain>
    </source>
</reference>
<accession>G7YGW8</accession>
<gene>
    <name evidence="1" type="ORF">CLF_107586</name>
</gene>
<dbReference type="EMBL" id="DF143254">
    <property type="protein sequence ID" value="GAA52201.1"/>
    <property type="molecule type" value="Genomic_DNA"/>
</dbReference>
<organism evidence="1 2">
    <name type="scientific">Clonorchis sinensis</name>
    <name type="common">Chinese liver fluke</name>
    <dbReference type="NCBI Taxonomy" id="79923"/>
    <lineage>
        <taxon>Eukaryota</taxon>
        <taxon>Metazoa</taxon>
        <taxon>Spiralia</taxon>
        <taxon>Lophotrochozoa</taxon>
        <taxon>Platyhelminthes</taxon>
        <taxon>Trematoda</taxon>
        <taxon>Digenea</taxon>
        <taxon>Opisthorchiida</taxon>
        <taxon>Opisthorchiata</taxon>
        <taxon>Opisthorchiidae</taxon>
        <taxon>Clonorchis</taxon>
    </lineage>
</organism>